<accession>A0A6J5N7V4</accession>
<gene>
    <name evidence="2" type="ORF">UFOVP650_83</name>
</gene>
<dbReference type="InterPro" id="IPR041538">
    <property type="entry name" value="RavA-like_AAA_lid"/>
</dbReference>
<dbReference type="Pfam" id="PF20030">
    <property type="entry name" value="bpMoxR"/>
    <property type="match status" value="1"/>
</dbReference>
<dbReference type="Pfam" id="PF17868">
    <property type="entry name" value="AAA_lid_8"/>
    <property type="match status" value="1"/>
</dbReference>
<dbReference type="InterPro" id="IPR003593">
    <property type="entry name" value="AAA+_ATPase"/>
</dbReference>
<dbReference type="CDD" id="cd00009">
    <property type="entry name" value="AAA"/>
    <property type="match status" value="1"/>
</dbReference>
<dbReference type="EMBL" id="LR796623">
    <property type="protein sequence ID" value="CAB4155129.1"/>
    <property type="molecule type" value="Genomic_DNA"/>
</dbReference>
<name>A0A6J5N7V4_9CAUD</name>
<proteinExistence type="predicted"/>
<reference evidence="2" key="1">
    <citation type="submission" date="2020-04" db="EMBL/GenBank/DDBJ databases">
        <authorList>
            <person name="Chiriac C."/>
            <person name="Salcher M."/>
            <person name="Ghai R."/>
            <person name="Kavagutti S V."/>
        </authorList>
    </citation>
    <scope>NUCLEOTIDE SEQUENCE</scope>
</reference>
<dbReference type="InterPro" id="IPR027417">
    <property type="entry name" value="P-loop_NTPase"/>
</dbReference>
<dbReference type="InterPro" id="IPR050513">
    <property type="entry name" value="RavA_ATPases"/>
</dbReference>
<feature type="domain" description="AAA+ ATPase" evidence="1">
    <location>
        <begin position="35"/>
        <end position="177"/>
    </location>
</feature>
<organism evidence="2">
    <name type="scientific">uncultured Caudovirales phage</name>
    <dbReference type="NCBI Taxonomy" id="2100421"/>
    <lineage>
        <taxon>Viruses</taxon>
        <taxon>Duplodnaviria</taxon>
        <taxon>Heunggongvirae</taxon>
        <taxon>Uroviricota</taxon>
        <taxon>Caudoviricetes</taxon>
        <taxon>Peduoviridae</taxon>
        <taxon>Maltschvirus</taxon>
        <taxon>Maltschvirus maltsch</taxon>
    </lineage>
</organism>
<dbReference type="SMART" id="SM00382">
    <property type="entry name" value="AAA"/>
    <property type="match status" value="1"/>
</dbReference>
<dbReference type="Gene3D" id="3.40.50.300">
    <property type="entry name" value="P-loop containing nucleotide triphosphate hydrolases"/>
    <property type="match status" value="1"/>
</dbReference>
<dbReference type="InterPro" id="IPR045427">
    <property type="entry name" value="MoxR"/>
</dbReference>
<dbReference type="PANTHER" id="PTHR32204">
    <property type="entry name" value="ATPASE RAVA"/>
    <property type="match status" value="1"/>
</dbReference>
<sequence>MTKLQAKFAQLGKDLNRCFGERKTVVDGMLCAALAGEHVLLLGPPGTAKSALTTAFCGQFGDASYFEWLLSKFTAPEELFGPISLEGIKKDVYRRVTTNKLPEAHIVFLDEIFKANSAILNSLLTAINERKFHNGGGVVQLPLEMVVGASNELPEGPELEALYDRFLVRFWVDYQVSAGAFQAMLVGSARMPAPTMSLDDWREAQAEVERVAFPQAMVDELFGLRAKLNKAGVVVSDRRWVKCVRLLKAAAWLAGDTDVDTEHLSILEAALWKEPGQAKQVSELVGQSSGGVVQQAMGIHELALSKLQNFPARPKDASEEAKWQTELVVVNRESNRALDQLRNLSKQAITPKKKERIEGLIDSIVGVFGPLREAARQSLGL</sequence>
<protein>
    <submittedName>
        <fullName evidence="2">COG0714 MoxR-like ATPases</fullName>
    </submittedName>
</protein>
<dbReference type="SUPFAM" id="SSF52540">
    <property type="entry name" value="P-loop containing nucleoside triphosphate hydrolases"/>
    <property type="match status" value="1"/>
</dbReference>
<evidence type="ECO:0000313" key="2">
    <source>
        <dbReference type="EMBL" id="CAB4155129.1"/>
    </source>
</evidence>
<evidence type="ECO:0000259" key="1">
    <source>
        <dbReference type="SMART" id="SM00382"/>
    </source>
</evidence>
<dbReference type="PANTHER" id="PTHR32204:SF0">
    <property type="entry name" value="ATPASE RAVA"/>
    <property type="match status" value="1"/>
</dbReference>